<organism evidence="2 3">
    <name type="scientific">Photorhabdus luminescens subsp. mexicana</name>
    <dbReference type="NCBI Taxonomy" id="2100167"/>
    <lineage>
        <taxon>Bacteria</taxon>
        <taxon>Pseudomonadati</taxon>
        <taxon>Pseudomonadota</taxon>
        <taxon>Gammaproteobacteria</taxon>
        <taxon>Enterobacterales</taxon>
        <taxon>Morganellaceae</taxon>
        <taxon>Photorhabdus</taxon>
    </lineage>
</organism>
<sequence length="306" mass="33868">MENESNKNEKQKERSSQTLIDSDNLAPTSRMLTISERIKALNAKGLSDNKKPSSQFTMSSSSSSSSVNINKPKPQPKPKPKSLQGTKLPVITTAESSTSPANRPTSPTIDPETLLTSSFNSIASSTLPVGQHELELTDQKDVIIFRGDNRDPEKIVAAGGFYPWSKKHVTEIKQELTDAFISDGPSAHMVGHVRSANRNYVSTGINTDCGGYGGHAAYLYKMEIPGLIPQEMNKETIGQQIKQDRRGINYPEFLMSHQTLQQSEFVAMMPARTEELTFITPIPLNYITSYKKKGTNIWHKMPGPKE</sequence>
<gene>
    <name evidence="2" type="ORF">C5468_07540</name>
</gene>
<dbReference type="EMBL" id="PUJX01000006">
    <property type="protein sequence ID" value="TDB53525.1"/>
    <property type="molecule type" value="Genomic_DNA"/>
</dbReference>
<feature type="region of interest" description="Disordered" evidence="1">
    <location>
        <begin position="1"/>
        <end position="87"/>
    </location>
</feature>
<feature type="compositionally biased region" description="Polar residues" evidence="1">
    <location>
        <begin position="17"/>
        <end position="32"/>
    </location>
</feature>
<feature type="compositionally biased region" description="Basic and acidic residues" evidence="1">
    <location>
        <begin position="1"/>
        <end position="15"/>
    </location>
</feature>
<dbReference type="RefSeq" id="WP_132344657.1">
    <property type="nucleotide sequence ID" value="NZ_CAWOLF010000006.1"/>
</dbReference>
<proteinExistence type="predicted"/>
<comment type="caution">
    <text evidence="2">The sequence shown here is derived from an EMBL/GenBank/DDBJ whole genome shotgun (WGS) entry which is preliminary data.</text>
</comment>
<reference evidence="2 3" key="1">
    <citation type="journal article" date="2019" name="Int. J. Syst. Evol. Microbiol.">
        <title>Photorhabdus khanii subsp. guanajuatensis subsp. nov., isolated from Heterorhabditis atacamensis, and Photorhabdus luminescens subsp. mexicana subsp. nov., isolated from Heterorhabditis mexicana entomopathogenic nematodes.</title>
        <authorList>
            <person name="Machado R.A.R."/>
            <person name="Bruno P."/>
            <person name="Arce C.C.M."/>
            <person name="Liechti N."/>
            <person name="Kohler A."/>
            <person name="Bernal J."/>
            <person name="Bruggmann R."/>
            <person name="Turlings T.C.J."/>
        </authorList>
    </citation>
    <scope>NUCLEOTIDE SEQUENCE [LARGE SCALE GENOMIC DNA]</scope>
    <source>
        <strain evidence="2 3">MEX47-22</strain>
    </source>
</reference>
<accession>A0A4V2X6V8</accession>
<evidence type="ECO:0000256" key="1">
    <source>
        <dbReference type="SAM" id="MobiDB-lite"/>
    </source>
</evidence>
<dbReference type="Proteomes" id="UP000295550">
    <property type="component" value="Unassembled WGS sequence"/>
</dbReference>
<dbReference type="Gene3D" id="3.90.210.10">
    <property type="entry name" value="Heat-Labile Enterotoxin, subunit A"/>
    <property type="match status" value="1"/>
</dbReference>
<dbReference type="AlphaFoldDB" id="A0A4V2X6V8"/>
<evidence type="ECO:0000313" key="2">
    <source>
        <dbReference type="EMBL" id="TDB53525.1"/>
    </source>
</evidence>
<name>A0A4V2X6V8_PHOLU</name>
<protein>
    <submittedName>
        <fullName evidence="2">Uncharacterized protein</fullName>
    </submittedName>
</protein>
<evidence type="ECO:0000313" key="3">
    <source>
        <dbReference type="Proteomes" id="UP000295550"/>
    </source>
</evidence>
<dbReference type="SUPFAM" id="SSF56399">
    <property type="entry name" value="ADP-ribosylation"/>
    <property type="match status" value="1"/>
</dbReference>